<accession>D5XF91</accession>
<feature type="transmembrane region" description="Helical" evidence="1">
    <location>
        <begin position="20"/>
        <end position="43"/>
    </location>
</feature>
<reference evidence="2 3" key="1">
    <citation type="submission" date="2010-05" db="EMBL/GenBank/DDBJ databases">
        <title>Complete sequence of Thermincola sp. JR.</title>
        <authorList>
            <consortium name="US DOE Joint Genome Institute"/>
            <person name="Lucas S."/>
            <person name="Copeland A."/>
            <person name="Lapidus A."/>
            <person name="Cheng J.-F."/>
            <person name="Bruce D."/>
            <person name="Goodwin L."/>
            <person name="Pitluck S."/>
            <person name="Chertkov O."/>
            <person name="Detter J.C."/>
            <person name="Han C."/>
            <person name="Tapia R."/>
            <person name="Land M."/>
            <person name="Hauser L."/>
            <person name="Kyrpides N."/>
            <person name="Mikhailova N."/>
            <person name="Hazen T.C."/>
            <person name="Woyke T."/>
        </authorList>
    </citation>
    <scope>NUCLEOTIDE SEQUENCE [LARGE SCALE GENOMIC DNA]</scope>
    <source>
        <strain evidence="2 3">JR</strain>
    </source>
</reference>
<dbReference type="RefSeq" id="WP_013120329.1">
    <property type="nucleotide sequence ID" value="NC_014152.1"/>
</dbReference>
<gene>
    <name evidence="2" type="ordered locus">TherJR_1456</name>
</gene>
<sequence length="161" mass="18452">MWRVIKRDKRKGYLLEDWTPFLFGLILVFSLPAMWLLIFISLIDQYLRSVKLYKNGKIIAGESSIAEVINITENNFWVYLFFTIFLCVLGLVGYFASEPQFNLVLFLLISVVPISSFLISNVVFIKLISKRGPKLLDLLICLGFVIGVVTASFIWIKNFSG</sequence>
<feature type="transmembrane region" description="Helical" evidence="1">
    <location>
        <begin position="103"/>
        <end position="124"/>
    </location>
</feature>
<organism evidence="2 3">
    <name type="scientific">Thermincola potens (strain JR)</name>
    <dbReference type="NCBI Taxonomy" id="635013"/>
    <lineage>
        <taxon>Bacteria</taxon>
        <taxon>Bacillati</taxon>
        <taxon>Bacillota</taxon>
        <taxon>Clostridia</taxon>
        <taxon>Eubacteriales</taxon>
        <taxon>Thermincolaceae</taxon>
        <taxon>Thermincola</taxon>
    </lineage>
</organism>
<name>D5XF91_THEPJ</name>
<evidence type="ECO:0000313" key="3">
    <source>
        <dbReference type="Proteomes" id="UP000002377"/>
    </source>
</evidence>
<keyword evidence="1" id="KW-1133">Transmembrane helix</keyword>
<dbReference type="KEGG" id="tjr:TherJR_1456"/>
<protein>
    <submittedName>
        <fullName evidence="2">Uncharacterized protein</fullName>
    </submittedName>
</protein>
<keyword evidence="1" id="KW-0472">Membrane</keyword>
<dbReference type="Proteomes" id="UP000002377">
    <property type="component" value="Chromosome"/>
</dbReference>
<proteinExistence type="predicted"/>
<dbReference type="HOGENOM" id="CLU_1642922_0_0_9"/>
<evidence type="ECO:0000256" key="1">
    <source>
        <dbReference type="SAM" id="Phobius"/>
    </source>
</evidence>
<dbReference type="EMBL" id="CP002028">
    <property type="protein sequence ID" value="ADG82312.1"/>
    <property type="molecule type" value="Genomic_DNA"/>
</dbReference>
<feature type="transmembrane region" description="Helical" evidence="1">
    <location>
        <begin position="136"/>
        <end position="156"/>
    </location>
</feature>
<dbReference type="STRING" id="635013.TherJR_1456"/>
<keyword evidence="1" id="KW-0812">Transmembrane</keyword>
<feature type="transmembrane region" description="Helical" evidence="1">
    <location>
        <begin position="76"/>
        <end position="97"/>
    </location>
</feature>
<evidence type="ECO:0000313" key="2">
    <source>
        <dbReference type="EMBL" id="ADG82312.1"/>
    </source>
</evidence>
<keyword evidence="3" id="KW-1185">Reference proteome</keyword>
<dbReference type="AlphaFoldDB" id="D5XF91"/>